<feature type="compositionally biased region" description="Low complexity" evidence="1">
    <location>
        <begin position="297"/>
        <end position="339"/>
    </location>
</feature>
<feature type="region of interest" description="Disordered" evidence="1">
    <location>
        <begin position="1014"/>
        <end position="1033"/>
    </location>
</feature>
<feature type="compositionally biased region" description="Basic and acidic residues" evidence="1">
    <location>
        <begin position="631"/>
        <end position="640"/>
    </location>
</feature>
<proteinExistence type="predicted"/>
<feature type="compositionally biased region" description="Basic and acidic residues" evidence="1">
    <location>
        <begin position="839"/>
        <end position="848"/>
    </location>
</feature>
<evidence type="ECO:0000256" key="1">
    <source>
        <dbReference type="SAM" id="MobiDB-lite"/>
    </source>
</evidence>
<feature type="region of interest" description="Disordered" evidence="1">
    <location>
        <begin position="857"/>
        <end position="876"/>
    </location>
</feature>
<feature type="compositionally biased region" description="Low complexity" evidence="1">
    <location>
        <begin position="920"/>
        <end position="931"/>
    </location>
</feature>
<reference evidence="2 3" key="1">
    <citation type="journal article" date="2024" name="Science">
        <title>Giant polyketide synthase enzymes in the biosynthesis of giant marine polyether toxins.</title>
        <authorList>
            <person name="Fallon T.R."/>
            <person name="Shende V.V."/>
            <person name="Wierzbicki I.H."/>
            <person name="Pendleton A.L."/>
            <person name="Watervoot N.F."/>
            <person name="Auber R.P."/>
            <person name="Gonzalez D.J."/>
            <person name="Wisecaver J.H."/>
            <person name="Moore B.S."/>
        </authorList>
    </citation>
    <scope>NUCLEOTIDE SEQUENCE [LARGE SCALE GENOMIC DNA]</scope>
    <source>
        <strain evidence="2 3">12B1</strain>
    </source>
</reference>
<feature type="compositionally biased region" description="Basic and acidic residues" evidence="1">
    <location>
        <begin position="653"/>
        <end position="663"/>
    </location>
</feature>
<feature type="region of interest" description="Disordered" evidence="1">
    <location>
        <begin position="591"/>
        <end position="663"/>
    </location>
</feature>
<keyword evidence="3" id="KW-1185">Reference proteome</keyword>
<name>A0AB34K5D0_PRYPA</name>
<organism evidence="2 3">
    <name type="scientific">Prymnesium parvum</name>
    <name type="common">Toxic golden alga</name>
    <dbReference type="NCBI Taxonomy" id="97485"/>
    <lineage>
        <taxon>Eukaryota</taxon>
        <taxon>Haptista</taxon>
        <taxon>Haptophyta</taxon>
        <taxon>Prymnesiophyceae</taxon>
        <taxon>Prymnesiales</taxon>
        <taxon>Prymnesiaceae</taxon>
        <taxon>Prymnesium</taxon>
    </lineage>
</organism>
<feature type="compositionally biased region" description="Basic and acidic residues" evidence="1">
    <location>
        <begin position="937"/>
        <end position="946"/>
    </location>
</feature>
<feature type="region of interest" description="Disordered" evidence="1">
    <location>
        <begin position="473"/>
        <end position="520"/>
    </location>
</feature>
<accession>A0AB34K5D0</accession>
<feature type="compositionally biased region" description="Low complexity" evidence="1">
    <location>
        <begin position="39"/>
        <end position="52"/>
    </location>
</feature>
<dbReference type="Proteomes" id="UP001515480">
    <property type="component" value="Unassembled WGS sequence"/>
</dbReference>
<evidence type="ECO:0000313" key="2">
    <source>
        <dbReference type="EMBL" id="KAL1529679.1"/>
    </source>
</evidence>
<feature type="compositionally biased region" description="Polar residues" evidence="1">
    <location>
        <begin position="547"/>
        <end position="559"/>
    </location>
</feature>
<feature type="compositionally biased region" description="Basic and acidic residues" evidence="1">
    <location>
        <begin position="410"/>
        <end position="431"/>
    </location>
</feature>
<feature type="region of interest" description="Disordered" evidence="1">
    <location>
        <begin position="698"/>
        <end position="760"/>
    </location>
</feature>
<feature type="compositionally biased region" description="Basic and acidic residues" evidence="1">
    <location>
        <begin position="609"/>
        <end position="618"/>
    </location>
</feature>
<feature type="region of interest" description="Disordered" evidence="1">
    <location>
        <begin position="393"/>
        <end position="461"/>
    </location>
</feature>
<feature type="region of interest" description="Disordered" evidence="1">
    <location>
        <begin position="39"/>
        <end position="73"/>
    </location>
</feature>
<feature type="region of interest" description="Disordered" evidence="1">
    <location>
        <begin position="267"/>
        <end position="339"/>
    </location>
</feature>
<comment type="caution">
    <text evidence="2">The sequence shown here is derived from an EMBL/GenBank/DDBJ whole genome shotgun (WGS) entry which is preliminary data.</text>
</comment>
<feature type="compositionally biased region" description="Low complexity" evidence="1">
    <location>
        <begin position="698"/>
        <end position="717"/>
    </location>
</feature>
<dbReference type="AlphaFoldDB" id="A0AB34K5D0"/>
<feature type="region of interest" description="Disordered" evidence="1">
    <location>
        <begin position="190"/>
        <end position="214"/>
    </location>
</feature>
<feature type="region of interest" description="Disordered" evidence="1">
    <location>
        <begin position="546"/>
        <end position="576"/>
    </location>
</feature>
<feature type="region of interest" description="Disordered" evidence="1">
    <location>
        <begin position="798"/>
        <end position="848"/>
    </location>
</feature>
<evidence type="ECO:0000313" key="3">
    <source>
        <dbReference type="Proteomes" id="UP001515480"/>
    </source>
</evidence>
<feature type="compositionally biased region" description="Pro residues" evidence="1">
    <location>
        <begin position="731"/>
        <end position="745"/>
    </location>
</feature>
<feature type="compositionally biased region" description="Basic and acidic residues" evidence="1">
    <location>
        <begin position="958"/>
        <end position="969"/>
    </location>
</feature>
<protein>
    <submittedName>
        <fullName evidence="2">Uncharacterized protein</fullName>
    </submittedName>
</protein>
<sequence>MQHLSPYLQQGSDPTREQIGDALRLIRLKCHSRVEAPLLSSSSHVHSPMSASTAPMLSWSSRSPRRASDHTHTPDVAAECLHTSECRCRVCRSDYDALLIKPPQPPEAAYPAMPEHPSPGQEKDRQVGSLEPRLRTALPQASGTQHTGRPTARQVAGLLSEARQPLPPAGVAERAELRCCLSGLFDSAASASSPLTPAPNALPSPSMTLRTTNPLPHASAQTALLEPDEDEDESLASIRSRLARASEKYQKLNEEWLHDLCGVPAPQARSPPVTDSLQPHSRVCTPHSTVRTPHSWAGSGAPGAPAPLLADGTPPAVAPSKESPPAEPPSWADAAAARTSARASALQPAYSQWLAAQTTASLQPQPHRLGDTPSPYQVPTAPLTWEARHETVGKERVISPPKNAASVSPHELRGLRREDDAHDEQLQRVEEELACTEASTCGADEPENGSNSGGGEISQRGRSQDFDKLLAAASSQDAPDALPSGRRCTTDCSPARGESSPGRTLPDLSALPRPTPPTAASIEQIAMSTYPHSDAAAAFRLAAKLATPSSRDGTPSCPASRSRAQRRKLAADRLEAASRQHREILQYLESERQSYDAEPPNTPDTAASPHREAVDETVAKSAHTPGTAASPHRETVEETVAKSAHTPGTAASPHRETVEETVPKSAHTRDYYVSLTLDMVSLLHDLVASAVDSAHHVTSAAPPRASTSPRAQIYPSRDPSPRAPRSHADPIPTPTPHLNAPPSPYATPRRSPLPTRKRSALSRHINDLTRRLHAARAAQAHAPPPRSPRWHAAARLLSPRRRDPSPRASQDLSPRASVKLQRPPRDGEAARPRRTRAFAPREEMERTLDAELQSCRRRRARAEEGEAASSPRGATGAVGQAVVPLVDGAKQDCFHIALPPAYAAGEPRGSPSGVGGGDSDGSQLSSSGELQPTPSGEPREHRERQSTRPNGETAQVAEGKHRQRWETSRADGATEPAPEDSWQRYQRRQEKLASARGSPCSCALVGRTAVPSARGADSLASAEPVNPLLSSSVRKSRRFLSTATLSRGLPITLQRMSSSTPIKR</sequence>
<feature type="region of interest" description="Disordered" evidence="1">
    <location>
        <begin position="904"/>
        <end position="999"/>
    </location>
</feature>
<feature type="compositionally biased region" description="Polar residues" evidence="1">
    <location>
        <begin position="53"/>
        <end position="62"/>
    </location>
</feature>
<feature type="region of interest" description="Disordered" evidence="1">
    <location>
        <begin position="103"/>
        <end position="128"/>
    </location>
</feature>
<gene>
    <name evidence="2" type="ORF">AB1Y20_000619</name>
</gene>
<dbReference type="EMBL" id="JBGBPQ010000001">
    <property type="protein sequence ID" value="KAL1529679.1"/>
    <property type="molecule type" value="Genomic_DNA"/>
</dbReference>